<feature type="transmembrane region" description="Helical" evidence="9">
    <location>
        <begin position="136"/>
        <end position="163"/>
    </location>
</feature>
<keyword evidence="7 9" id="KW-0472">Membrane</keyword>
<feature type="domain" description="Tripartite ATP-independent periplasmic transporters DctQ component" evidence="10">
    <location>
        <begin position="32"/>
        <end position="158"/>
    </location>
</feature>
<protein>
    <recommendedName>
        <fullName evidence="9">TRAP transporter small permease protein</fullName>
    </recommendedName>
</protein>
<keyword evidence="4 9" id="KW-0997">Cell inner membrane</keyword>
<dbReference type="GO" id="GO:0005886">
    <property type="term" value="C:plasma membrane"/>
    <property type="evidence" value="ECO:0007669"/>
    <property type="project" value="UniProtKB-SubCell"/>
</dbReference>
<feature type="transmembrane region" description="Helical" evidence="9">
    <location>
        <begin position="50"/>
        <end position="73"/>
    </location>
</feature>
<organism evidence="11 12">
    <name type="scientific">Roseivivax jejudonensis</name>
    <dbReference type="NCBI Taxonomy" id="1529041"/>
    <lineage>
        <taxon>Bacteria</taxon>
        <taxon>Pseudomonadati</taxon>
        <taxon>Pseudomonadota</taxon>
        <taxon>Alphaproteobacteria</taxon>
        <taxon>Rhodobacterales</taxon>
        <taxon>Roseobacteraceae</taxon>
        <taxon>Roseivivax</taxon>
    </lineage>
</organism>
<dbReference type="PANTHER" id="PTHR35011:SF2">
    <property type="entry name" value="2,3-DIKETO-L-GULONATE TRAP TRANSPORTER SMALL PERMEASE PROTEIN YIAM"/>
    <property type="match status" value="1"/>
</dbReference>
<dbReference type="AlphaFoldDB" id="A0A1X6ZWK8"/>
<accession>A0A1X6ZWK8</accession>
<dbReference type="PANTHER" id="PTHR35011">
    <property type="entry name" value="2,3-DIKETO-L-GULONATE TRAP TRANSPORTER SMALL PERMEASE PROTEIN YIAM"/>
    <property type="match status" value="1"/>
</dbReference>
<keyword evidence="3" id="KW-1003">Cell membrane</keyword>
<evidence type="ECO:0000256" key="6">
    <source>
        <dbReference type="ARBA" id="ARBA00022989"/>
    </source>
</evidence>
<proteinExistence type="inferred from homology"/>
<dbReference type="InterPro" id="IPR007387">
    <property type="entry name" value="TRAP_DctQ"/>
</dbReference>
<evidence type="ECO:0000256" key="3">
    <source>
        <dbReference type="ARBA" id="ARBA00022475"/>
    </source>
</evidence>
<sequence>MSATPLPRRLSGAVFALEWGLMRLVALALFAMMALTFLDVSGRYLFNAPLGGAFEITELALGFLVFATFPILARDGRHIRLDLLSNRLPPRAQRWHEAAIRVFSGVVLAVIAWRLFKVAAFEASVGYTTLTLGLQTWPFLAAMGVLAALSALLSVVFAATFILEPGEGAE</sequence>
<keyword evidence="2 9" id="KW-0813">Transport</keyword>
<keyword evidence="6 9" id="KW-1133">Transmembrane helix</keyword>
<dbReference type="GO" id="GO:0022857">
    <property type="term" value="F:transmembrane transporter activity"/>
    <property type="evidence" value="ECO:0007669"/>
    <property type="project" value="UniProtKB-UniRule"/>
</dbReference>
<evidence type="ECO:0000256" key="5">
    <source>
        <dbReference type="ARBA" id="ARBA00022692"/>
    </source>
</evidence>
<evidence type="ECO:0000256" key="7">
    <source>
        <dbReference type="ARBA" id="ARBA00023136"/>
    </source>
</evidence>
<evidence type="ECO:0000256" key="8">
    <source>
        <dbReference type="ARBA" id="ARBA00038436"/>
    </source>
</evidence>
<name>A0A1X6ZWK8_9RHOB</name>
<dbReference type="Pfam" id="PF04290">
    <property type="entry name" value="DctQ"/>
    <property type="match status" value="1"/>
</dbReference>
<evidence type="ECO:0000256" key="1">
    <source>
        <dbReference type="ARBA" id="ARBA00004429"/>
    </source>
</evidence>
<evidence type="ECO:0000259" key="10">
    <source>
        <dbReference type="Pfam" id="PF04290"/>
    </source>
</evidence>
<dbReference type="InterPro" id="IPR055348">
    <property type="entry name" value="DctQ"/>
</dbReference>
<dbReference type="EMBL" id="FWFK01000006">
    <property type="protein sequence ID" value="SLN63754.1"/>
    <property type="molecule type" value="Genomic_DNA"/>
</dbReference>
<comment type="subunit">
    <text evidence="9">The complex comprises the extracytoplasmic solute receptor protein and the two transmembrane proteins.</text>
</comment>
<comment type="function">
    <text evidence="9">Part of the tripartite ATP-independent periplasmic (TRAP) transport system.</text>
</comment>
<dbReference type="RefSeq" id="WP_085792914.1">
    <property type="nucleotide sequence ID" value="NZ_FWFK01000006.1"/>
</dbReference>
<feature type="transmembrane region" description="Helical" evidence="9">
    <location>
        <begin position="12"/>
        <end position="38"/>
    </location>
</feature>
<keyword evidence="12" id="KW-1185">Reference proteome</keyword>
<gene>
    <name evidence="11" type="ORF">ROJ8625_03225</name>
</gene>
<feature type="transmembrane region" description="Helical" evidence="9">
    <location>
        <begin position="98"/>
        <end position="116"/>
    </location>
</feature>
<keyword evidence="5 9" id="KW-0812">Transmembrane</keyword>
<comment type="subcellular location">
    <subcellularLocation>
        <location evidence="1 9">Cell inner membrane</location>
        <topology evidence="1 9">Multi-pass membrane protein</topology>
    </subcellularLocation>
</comment>
<comment type="similarity">
    <text evidence="8 9">Belongs to the TRAP transporter small permease family.</text>
</comment>
<evidence type="ECO:0000256" key="4">
    <source>
        <dbReference type="ARBA" id="ARBA00022519"/>
    </source>
</evidence>
<dbReference type="Proteomes" id="UP000193570">
    <property type="component" value="Unassembled WGS sequence"/>
</dbReference>
<reference evidence="11 12" key="1">
    <citation type="submission" date="2017-03" db="EMBL/GenBank/DDBJ databases">
        <authorList>
            <person name="Afonso C.L."/>
            <person name="Miller P.J."/>
            <person name="Scott M.A."/>
            <person name="Spackman E."/>
            <person name="Goraichik I."/>
            <person name="Dimitrov K.M."/>
            <person name="Suarez D.L."/>
            <person name="Swayne D.E."/>
        </authorList>
    </citation>
    <scope>NUCLEOTIDE SEQUENCE [LARGE SCALE GENOMIC DNA]</scope>
    <source>
        <strain evidence="11 12">CECT 8625</strain>
    </source>
</reference>
<evidence type="ECO:0000313" key="12">
    <source>
        <dbReference type="Proteomes" id="UP000193570"/>
    </source>
</evidence>
<evidence type="ECO:0000313" key="11">
    <source>
        <dbReference type="EMBL" id="SLN63754.1"/>
    </source>
</evidence>
<evidence type="ECO:0000256" key="2">
    <source>
        <dbReference type="ARBA" id="ARBA00022448"/>
    </source>
</evidence>
<dbReference type="OrthoDB" id="4250245at2"/>
<evidence type="ECO:0000256" key="9">
    <source>
        <dbReference type="RuleBase" id="RU369079"/>
    </source>
</evidence>
<dbReference type="GO" id="GO:0015740">
    <property type="term" value="P:C4-dicarboxylate transport"/>
    <property type="evidence" value="ECO:0007669"/>
    <property type="project" value="TreeGrafter"/>
</dbReference>